<proteinExistence type="predicted"/>
<keyword evidence="1" id="KW-0548">Nucleotidyltransferase</keyword>
<accession>A0ABQ4ZKK7</accession>
<keyword evidence="1" id="KW-0808">Transferase</keyword>
<dbReference type="InterPro" id="IPR021109">
    <property type="entry name" value="Peptidase_aspartic_dom_sf"/>
</dbReference>
<keyword evidence="2" id="KW-1185">Reference proteome</keyword>
<reference evidence="1" key="1">
    <citation type="journal article" date="2022" name="Int. J. Mol. Sci.">
        <title>Draft Genome of Tanacetum Coccineum: Genomic Comparison of Closely Related Tanacetum-Family Plants.</title>
        <authorList>
            <person name="Yamashiro T."/>
            <person name="Shiraishi A."/>
            <person name="Nakayama K."/>
            <person name="Satake H."/>
        </authorList>
    </citation>
    <scope>NUCLEOTIDE SEQUENCE</scope>
</reference>
<organism evidence="1 2">
    <name type="scientific">Tanacetum coccineum</name>
    <dbReference type="NCBI Taxonomy" id="301880"/>
    <lineage>
        <taxon>Eukaryota</taxon>
        <taxon>Viridiplantae</taxon>
        <taxon>Streptophyta</taxon>
        <taxon>Embryophyta</taxon>
        <taxon>Tracheophyta</taxon>
        <taxon>Spermatophyta</taxon>
        <taxon>Magnoliopsida</taxon>
        <taxon>eudicotyledons</taxon>
        <taxon>Gunneridae</taxon>
        <taxon>Pentapetalae</taxon>
        <taxon>asterids</taxon>
        <taxon>campanulids</taxon>
        <taxon>Asterales</taxon>
        <taxon>Asteraceae</taxon>
        <taxon>Asteroideae</taxon>
        <taxon>Anthemideae</taxon>
        <taxon>Anthemidinae</taxon>
        <taxon>Tanacetum</taxon>
    </lineage>
</organism>
<protein>
    <submittedName>
        <fullName evidence="1">Reverse transcriptase domain-containing protein</fullName>
    </submittedName>
</protein>
<dbReference type="Proteomes" id="UP001151760">
    <property type="component" value="Unassembled WGS sequence"/>
</dbReference>
<dbReference type="PANTHER" id="PTHR33067:SF35">
    <property type="entry name" value="ASPARTIC PEPTIDASE DDI1-TYPE DOMAIN-CONTAINING PROTEIN"/>
    <property type="match status" value="1"/>
</dbReference>
<dbReference type="EMBL" id="BQNB010011424">
    <property type="protein sequence ID" value="GJS90392.1"/>
    <property type="molecule type" value="Genomic_DNA"/>
</dbReference>
<sequence length="346" mass="39355">MSYSYQGVNSEESPDRVFAAALFVLKPKRLKLEEEKARRGGQTFNRETATYDKVYYEDIDYLKDYETEFSAIVYQDTLTSDPEILSGPTVSIRPLADLGASVSVMPFSTYTNLGLGKLAPTKFIVELADRTMKHPKGISEDVLVGIDKFVFPVDFIVLDMPEDIKTPLILGRPLLSTTHAKIDVSLDPLYRDYIKLNDLNEPLELKRHQVDDLVPTIKEGEVVDEPMIDIVKTSVYEISLDVLDDTLVIVSTHDELKGISHPYQKLKGFYKEVLNLGSEYIKNEKVEEWLTRGHCLPGDNPECYFSMFIESVFRDSGYGVLTIWTLSSLYLSAFKHYCQIIHMAYS</sequence>
<dbReference type="PANTHER" id="PTHR33067">
    <property type="entry name" value="RNA-DIRECTED DNA POLYMERASE-RELATED"/>
    <property type="match status" value="1"/>
</dbReference>
<name>A0ABQ4ZKK7_9ASTR</name>
<evidence type="ECO:0000313" key="2">
    <source>
        <dbReference type="Proteomes" id="UP001151760"/>
    </source>
</evidence>
<dbReference type="CDD" id="cd00303">
    <property type="entry name" value="retropepsin_like"/>
    <property type="match status" value="1"/>
</dbReference>
<comment type="caution">
    <text evidence="1">The sequence shown here is derived from an EMBL/GenBank/DDBJ whole genome shotgun (WGS) entry which is preliminary data.</text>
</comment>
<reference evidence="1" key="2">
    <citation type="submission" date="2022-01" db="EMBL/GenBank/DDBJ databases">
        <authorList>
            <person name="Yamashiro T."/>
            <person name="Shiraishi A."/>
            <person name="Satake H."/>
            <person name="Nakayama K."/>
        </authorList>
    </citation>
    <scope>NUCLEOTIDE SEQUENCE</scope>
</reference>
<dbReference type="Gene3D" id="2.40.70.10">
    <property type="entry name" value="Acid Proteases"/>
    <property type="match status" value="1"/>
</dbReference>
<keyword evidence="1" id="KW-0695">RNA-directed DNA polymerase</keyword>
<gene>
    <name evidence="1" type="ORF">Tco_0773028</name>
</gene>
<evidence type="ECO:0000313" key="1">
    <source>
        <dbReference type="EMBL" id="GJS90392.1"/>
    </source>
</evidence>
<dbReference type="GO" id="GO:0003964">
    <property type="term" value="F:RNA-directed DNA polymerase activity"/>
    <property type="evidence" value="ECO:0007669"/>
    <property type="project" value="UniProtKB-KW"/>
</dbReference>